<evidence type="ECO:0000256" key="3">
    <source>
        <dbReference type="ARBA" id="ARBA00022723"/>
    </source>
</evidence>
<keyword evidence="6" id="KW-0676">Redox-active center</keyword>
<sequence>MNVPNEIRLETPATTETVQATIQKMVEENELLVFMKGNALMPQCGFSAQVVEILKRMGASFKTFDILKDEEVRQGIKEFSSWPTLPQVYYKQKFVGGCDIVTEMYQNGELDRLIAAKA</sequence>
<accession>A0A1F6GB73</accession>
<reference evidence="10 11" key="1">
    <citation type="journal article" date="2016" name="Nat. Commun.">
        <title>Thousands of microbial genomes shed light on interconnected biogeochemical processes in an aquifer system.</title>
        <authorList>
            <person name="Anantharaman K."/>
            <person name="Brown C.T."/>
            <person name="Hug L.A."/>
            <person name="Sharon I."/>
            <person name="Castelle C.J."/>
            <person name="Probst A.J."/>
            <person name="Thomas B.C."/>
            <person name="Singh A."/>
            <person name="Wilkins M.J."/>
            <person name="Karaoz U."/>
            <person name="Brodie E.L."/>
            <person name="Williams K.H."/>
            <person name="Hubbard S.S."/>
            <person name="Banfield J.F."/>
        </authorList>
    </citation>
    <scope>NUCLEOTIDE SEQUENCE [LARGE SCALE GENOMIC DNA]</scope>
</reference>
<protein>
    <recommendedName>
        <fullName evidence="7">Glutaredoxin</fullName>
    </recommendedName>
</protein>
<keyword evidence="4 8" id="KW-0408">Iron</keyword>
<dbReference type="EMBL" id="MFNE01000024">
    <property type="protein sequence ID" value="OGG95355.1"/>
    <property type="molecule type" value="Genomic_DNA"/>
</dbReference>
<dbReference type="Pfam" id="PF00462">
    <property type="entry name" value="Glutaredoxin"/>
    <property type="match status" value="1"/>
</dbReference>
<dbReference type="PANTHER" id="PTHR10293:SF16">
    <property type="entry name" value="GLUTAREDOXIN-RELATED PROTEIN 5, MITOCHONDRIAL"/>
    <property type="match status" value="1"/>
</dbReference>
<dbReference type="InterPro" id="IPR036249">
    <property type="entry name" value="Thioredoxin-like_sf"/>
</dbReference>
<proteinExistence type="inferred from homology"/>
<gene>
    <name evidence="10" type="ORF">A2527_07490</name>
</gene>
<name>A0A1F6GB73_9PROT</name>
<evidence type="ECO:0000256" key="4">
    <source>
        <dbReference type="ARBA" id="ARBA00023004"/>
    </source>
</evidence>
<dbReference type="InterPro" id="IPR004480">
    <property type="entry name" value="Monothiol_GRX-rel"/>
</dbReference>
<evidence type="ECO:0000256" key="5">
    <source>
        <dbReference type="ARBA" id="ARBA00023014"/>
    </source>
</evidence>
<organism evidence="10 11">
    <name type="scientific">Candidatus Lambdaproteobacteria bacterium RIFOXYD2_FULL_50_16</name>
    <dbReference type="NCBI Taxonomy" id="1817772"/>
    <lineage>
        <taxon>Bacteria</taxon>
        <taxon>Pseudomonadati</taxon>
        <taxon>Pseudomonadota</taxon>
        <taxon>Candidatus Lambdaproteobacteria</taxon>
    </lineage>
</organism>
<evidence type="ECO:0000256" key="7">
    <source>
        <dbReference type="PIRNR" id="PIRNR005894"/>
    </source>
</evidence>
<comment type="similarity">
    <text evidence="1 7">Belongs to the glutaredoxin family. Monothiol subfamily.</text>
</comment>
<dbReference type="InterPro" id="IPR033658">
    <property type="entry name" value="GRX_PICOT-like"/>
</dbReference>
<evidence type="ECO:0000256" key="8">
    <source>
        <dbReference type="PIRSR" id="PIRSR005894-2"/>
    </source>
</evidence>
<dbReference type="NCBIfam" id="TIGR00365">
    <property type="entry name" value="Grx4 family monothiol glutaredoxin"/>
    <property type="match status" value="1"/>
</dbReference>
<dbReference type="PROSITE" id="PS51354">
    <property type="entry name" value="GLUTAREDOXIN_2"/>
    <property type="match status" value="1"/>
</dbReference>
<dbReference type="Proteomes" id="UP000178449">
    <property type="component" value="Unassembled WGS sequence"/>
</dbReference>
<feature type="binding site" evidence="8">
    <location>
        <position position="44"/>
    </location>
    <ligand>
        <name>[2Fe-2S] cluster</name>
        <dbReference type="ChEBI" id="CHEBI:190135"/>
        <note>ligand shared between dimeric partners</note>
    </ligand>
</feature>
<comment type="caution">
    <text evidence="10">The sequence shown here is derived from an EMBL/GenBank/DDBJ whole genome shotgun (WGS) entry which is preliminary data.</text>
</comment>
<dbReference type="CDD" id="cd03028">
    <property type="entry name" value="GRX_PICOT_like"/>
    <property type="match status" value="1"/>
</dbReference>
<dbReference type="InterPro" id="IPR002109">
    <property type="entry name" value="Glutaredoxin"/>
</dbReference>
<dbReference type="InterPro" id="IPR014434">
    <property type="entry name" value="Monothiol_GRX"/>
</dbReference>
<evidence type="ECO:0000256" key="2">
    <source>
        <dbReference type="ARBA" id="ARBA00022714"/>
    </source>
</evidence>
<evidence type="ECO:0000256" key="1">
    <source>
        <dbReference type="ARBA" id="ARBA00009630"/>
    </source>
</evidence>
<dbReference type="PANTHER" id="PTHR10293">
    <property type="entry name" value="GLUTAREDOXIN FAMILY MEMBER"/>
    <property type="match status" value="1"/>
</dbReference>
<dbReference type="GO" id="GO:0046872">
    <property type="term" value="F:metal ion binding"/>
    <property type="evidence" value="ECO:0007669"/>
    <property type="project" value="UniProtKB-KW"/>
</dbReference>
<dbReference type="GO" id="GO:0051537">
    <property type="term" value="F:2 iron, 2 sulfur cluster binding"/>
    <property type="evidence" value="ECO:0007669"/>
    <property type="project" value="UniProtKB-KW"/>
</dbReference>
<keyword evidence="2 8" id="KW-0001">2Fe-2S</keyword>
<keyword evidence="5 8" id="KW-0411">Iron-sulfur</keyword>
<evidence type="ECO:0000313" key="11">
    <source>
        <dbReference type="Proteomes" id="UP000178449"/>
    </source>
</evidence>
<dbReference type="Gene3D" id="3.40.30.10">
    <property type="entry name" value="Glutaredoxin"/>
    <property type="match status" value="1"/>
</dbReference>
<dbReference type="FunFam" id="3.40.30.10:FF:000005">
    <property type="entry name" value="Glutaredoxin 5"/>
    <property type="match status" value="1"/>
</dbReference>
<dbReference type="AlphaFoldDB" id="A0A1F6GB73"/>
<keyword evidence="3 8" id="KW-0479">Metal-binding</keyword>
<evidence type="ECO:0000256" key="6">
    <source>
        <dbReference type="ARBA" id="ARBA00023284"/>
    </source>
</evidence>
<feature type="domain" description="Glutaredoxin" evidence="9">
    <location>
        <begin position="32"/>
        <end position="95"/>
    </location>
</feature>
<evidence type="ECO:0000313" key="10">
    <source>
        <dbReference type="EMBL" id="OGG95355.1"/>
    </source>
</evidence>
<dbReference type="PIRSF" id="PIRSF005894">
    <property type="entry name" value="Monothiol_GRX"/>
    <property type="match status" value="1"/>
</dbReference>
<evidence type="ECO:0000259" key="9">
    <source>
        <dbReference type="Pfam" id="PF00462"/>
    </source>
</evidence>
<dbReference type="STRING" id="1817772.A2527_07490"/>
<dbReference type="GO" id="GO:0015036">
    <property type="term" value="F:disulfide oxidoreductase activity"/>
    <property type="evidence" value="ECO:0007669"/>
    <property type="project" value="InterPro"/>
</dbReference>
<dbReference type="SUPFAM" id="SSF52833">
    <property type="entry name" value="Thioredoxin-like"/>
    <property type="match status" value="1"/>
</dbReference>